<comment type="caution">
    <text evidence="1">The sequence shown here is derived from an EMBL/GenBank/DDBJ whole genome shotgun (WGS) entry which is preliminary data.</text>
</comment>
<dbReference type="EMBL" id="BSYO01000012">
    <property type="protein sequence ID" value="GMH12459.1"/>
    <property type="molecule type" value="Genomic_DNA"/>
</dbReference>
<accession>A0AAD3SKN5</accession>
<dbReference type="PANTHER" id="PTHR46856">
    <property type="entry name" value="PX DOMAIN-CONTAINING PROTEIN EREL1-RELATED"/>
    <property type="match status" value="1"/>
</dbReference>
<name>A0AAD3SKN5_NEPGR</name>
<sequence length="244" mass="27686">MGQFYRVHVAIQSPEWVTSVRELLIRFNDYQHTSCYLLQLKGHFLRPVFLLLLPRAFCKEAGHCWKSIPRSKSATSSSSHWITAVTVCETPDTGTPSLERVDSARSSRHGVHKSQITENGNASKAFFLTGDSIDPLLEVAETAKELAMPESSQMTVNSRIFEAGIETTKQKSKENMQQALLIGKESVTKMQWDMEELRWKSLAMELRLKSQRPQEGMFLSRGDELPWVLDATKEQLAILGNMRN</sequence>
<dbReference type="Proteomes" id="UP001279734">
    <property type="component" value="Unassembled WGS sequence"/>
</dbReference>
<dbReference type="PANTHER" id="PTHR46856:SF1">
    <property type="entry name" value="PX DOMAIN-CONTAINING PROTEIN EREL1-RELATED"/>
    <property type="match status" value="1"/>
</dbReference>
<organism evidence="1 2">
    <name type="scientific">Nepenthes gracilis</name>
    <name type="common">Slender pitcher plant</name>
    <dbReference type="NCBI Taxonomy" id="150966"/>
    <lineage>
        <taxon>Eukaryota</taxon>
        <taxon>Viridiplantae</taxon>
        <taxon>Streptophyta</taxon>
        <taxon>Embryophyta</taxon>
        <taxon>Tracheophyta</taxon>
        <taxon>Spermatophyta</taxon>
        <taxon>Magnoliopsida</taxon>
        <taxon>eudicotyledons</taxon>
        <taxon>Gunneridae</taxon>
        <taxon>Pentapetalae</taxon>
        <taxon>Caryophyllales</taxon>
        <taxon>Nepenthaceae</taxon>
        <taxon>Nepenthes</taxon>
    </lineage>
</organism>
<gene>
    <name evidence="1" type="ORF">Nepgr_014300</name>
</gene>
<evidence type="ECO:0000313" key="1">
    <source>
        <dbReference type="EMBL" id="GMH12459.1"/>
    </source>
</evidence>
<evidence type="ECO:0000313" key="2">
    <source>
        <dbReference type="Proteomes" id="UP001279734"/>
    </source>
</evidence>
<dbReference type="AlphaFoldDB" id="A0AAD3SKN5"/>
<keyword evidence="2" id="KW-1185">Reference proteome</keyword>
<reference evidence="1" key="1">
    <citation type="submission" date="2023-05" db="EMBL/GenBank/DDBJ databases">
        <title>Nepenthes gracilis genome sequencing.</title>
        <authorList>
            <person name="Fukushima K."/>
        </authorList>
    </citation>
    <scope>NUCLEOTIDE SEQUENCE</scope>
    <source>
        <strain evidence="1">SING2019-196</strain>
    </source>
</reference>
<dbReference type="GO" id="GO:0015031">
    <property type="term" value="P:protein transport"/>
    <property type="evidence" value="ECO:0007669"/>
    <property type="project" value="InterPro"/>
</dbReference>
<proteinExistence type="predicted"/>
<protein>
    <submittedName>
        <fullName evidence="1">Uncharacterized protein</fullName>
    </submittedName>
</protein>
<dbReference type="InterPro" id="IPR044588">
    <property type="entry name" value="EREX-like"/>
</dbReference>